<dbReference type="Gene3D" id="3.30.1540.10">
    <property type="entry name" value="formyl-coa transferase, domain 3"/>
    <property type="match status" value="1"/>
</dbReference>
<dbReference type="OrthoDB" id="16747at2759"/>
<dbReference type="SUPFAM" id="SSF89796">
    <property type="entry name" value="CoA-transferase family III (CaiB/BaiF)"/>
    <property type="match status" value="1"/>
</dbReference>
<dbReference type="PANTHER" id="PTHR48228:SF4">
    <property type="entry name" value="BLR3030 PROTEIN"/>
    <property type="match status" value="1"/>
</dbReference>
<accession>A0A979FGE5</accession>
<organism evidence="2 3">
    <name type="scientific">Hyalella azteca</name>
    <name type="common">Amphipod</name>
    <dbReference type="NCBI Taxonomy" id="294128"/>
    <lineage>
        <taxon>Eukaryota</taxon>
        <taxon>Metazoa</taxon>
        <taxon>Ecdysozoa</taxon>
        <taxon>Arthropoda</taxon>
        <taxon>Crustacea</taxon>
        <taxon>Multicrustacea</taxon>
        <taxon>Malacostraca</taxon>
        <taxon>Eumalacostraca</taxon>
        <taxon>Peracarida</taxon>
        <taxon>Amphipoda</taxon>
        <taxon>Senticaudata</taxon>
        <taxon>Talitrida</taxon>
        <taxon>Talitroidea</taxon>
        <taxon>Hyalellidae</taxon>
        <taxon>Hyalella</taxon>
    </lineage>
</organism>
<dbReference type="InterPro" id="IPR023606">
    <property type="entry name" value="CoA-Trfase_III_dom_1_sf"/>
</dbReference>
<proteinExistence type="inferred from homology"/>
<dbReference type="PANTHER" id="PTHR48228">
    <property type="entry name" value="SUCCINYL-COA--D-CITRAMALATE COA-TRANSFERASE"/>
    <property type="match status" value="1"/>
</dbReference>
<evidence type="ECO:0000256" key="1">
    <source>
        <dbReference type="ARBA" id="ARBA00008383"/>
    </source>
</evidence>
<dbReference type="InterPro" id="IPR044855">
    <property type="entry name" value="CoA-Trfase_III_dom3_sf"/>
</dbReference>
<sequence length="423" mass="45878">MSFMMTSSRAPLSGIRVLEFAGLAPGPFCGRILSDWGASVVRVDKPNDVDMDRLSAGKRSIIVDSKKPEGKQVLVKLANVSDVLIDPFRPGVLERLGLGPSELHISNPGLIYARMSGYGQTGPYRSRAGHDINYVALSGMLSVLGHKESRPCPPINLLADFAGGGLMTAFGVAMALLHRNKTGEGQVVDCSLTEGAAYTSSWVYNAQDLSFVFGKPRGENLLDSGSHFYDTFETADGRHMAVGALEPQFYQQFIQKLGLEIENVPQFGDSDALKAVVEAQFKTKTMEQWTKVRLLQCIQIKIIKWYSHGHLVILHLKETMQQWTKVRYNPSKGNHAAVDEGTPMCAGCSDDGTLSETTLSSVYMGRLSASPAPGRAEGSRYPVAGQHSEEVLRELGFSAAEQQQLLSCGAVVSAEQPGHSSKL</sequence>
<dbReference type="RefSeq" id="XP_047735788.1">
    <property type="nucleotide sequence ID" value="XM_047879832.1"/>
</dbReference>
<dbReference type="Proteomes" id="UP000694843">
    <property type="component" value="Unplaced"/>
</dbReference>
<reference evidence="3" key="1">
    <citation type="submission" date="2025-08" db="UniProtKB">
        <authorList>
            <consortium name="RefSeq"/>
        </authorList>
    </citation>
    <scope>IDENTIFICATION</scope>
    <source>
        <tissue evidence="3">Whole organism</tissue>
    </source>
</reference>
<dbReference type="Gene3D" id="3.40.50.10540">
    <property type="entry name" value="Crotonobetainyl-coa:carnitine coa-transferase, domain 1"/>
    <property type="match status" value="1"/>
</dbReference>
<protein>
    <submittedName>
        <fullName evidence="3">Alpha-methylacyl-CoA racemase</fullName>
    </submittedName>
</protein>
<dbReference type="OMA" id="PFGCMVL"/>
<dbReference type="GeneID" id="108672730"/>
<dbReference type="Pfam" id="PF02515">
    <property type="entry name" value="CoA_transf_3"/>
    <property type="match status" value="1"/>
</dbReference>
<dbReference type="KEGG" id="hazt:108672730"/>
<dbReference type="AlphaFoldDB" id="A0A979FGE5"/>
<keyword evidence="2" id="KW-1185">Reference proteome</keyword>
<evidence type="ECO:0000313" key="3">
    <source>
        <dbReference type="RefSeq" id="XP_047735788.1"/>
    </source>
</evidence>
<comment type="similarity">
    <text evidence="1">Belongs to the CoA-transferase III family.</text>
</comment>
<dbReference type="InterPro" id="IPR050509">
    <property type="entry name" value="CoA-transferase_III"/>
</dbReference>
<evidence type="ECO:0000313" key="2">
    <source>
        <dbReference type="Proteomes" id="UP000694843"/>
    </source>
</evidence>
<dbReference type="GO" id="GO:0003824">
    <property type="term" value="F:catalytic activity"/>
    <property type="evidence" value="ECO:0007669"/>
    <property type="project" value="InterPro"/>
</dbReference>
<dbReference type="InterPro" id="IPR003673">
    <property type="entry name" value="CoA-Trfase_fam_III"/>
</dbReference>
<name>A0A979FGE5_HYAAZ</name>
<gene>
    <name evidence="3" type="primary">LOC108672730</name>
</gene>